<evidence type="ECO:0000256" key="4">
    <source>
        <dbReference type="ARBA" id="ARBA00023155"/>
    </source>
</evidence>
<dbReference type="PANTHER" id="PTHR24326:SF525">
    <property type="entry name" value="HOMEOBOX-LEUCINE ZIPPER PROTEIN HOX25"/>
    <property type="match status" value="1"/>
</dbReference>
<evidence type="ECO:0000256" key="12">
    <source>
        <dbReference type="SAM" id="Coils"/>
    </source>
</evidence>
<dbReference type="Gene3D" id="1.10.10.60">
    <property type="entry name" value="Homeodomain-like"/>
    <property type="match status" value="1"/>
</dbReference>
<dbReference type="SUPFAM" id="SSF46689">
    <property type="entry name" value="Homeodomain-like"/>
    <property type="match status" value="1"/>
</dbReference>
<comment type="function">
    <text evidence="8">Probable transcription factor.</text>
</comment>
<evidence type="ECO:0000256" key="13">
    <source>
        <dbReference type="SAM" id="MobiDB-lite"/>
    </source>
</evidence>
<dbReference type="OMA" id="HAGEDSW"/>
<dbReference type="InterPro" id="IPR000047">
    <property type="entry name" value="HTH_motif"/>
</dbReference>
<dbReference type="GO" id="GO:0045893">
    <property type="term" value="P:positive regulation of DNA-templated transcription"/>
    <property type="evidence" value="ECO:0000318"/>
    <property type="project" value="GO_Central"/>
</dbReference>
<evidence type="ECO:0000256" key="5">
    <source>
        <dbReference type="ARBA" id="ARBA00023163"/>
    </source>
</evidence>
<feature type="domain" description="Homeobox" evidence="14">
    <location>
        <begin position="81"/>
        <end position="142"/>
    </location>
</feature>
<sequence length="308" mass="32982">MESGLLMFSSTAPCRAGGGQMMLFGGSGSFLGGSPAVSGLEDGRRRKRPFLTTAPEDDLQMEEYENEMCGYGGLDLEEHAPGTGRTKRRLTAEQVRALERSFEEEKRKLEPERKSELARRLGMAPRQVAVWFQNRRARWKAKQLERDFDALRAAHDHLLASRDALLADNDSLRSQVISLTEELQAKASSPTSEPEEHTTASGMVHAGASAPAAQAAQPKEGCDAGAGAAGRVAAPAMGIAGGSPESYSCFADARSPPSCSDDDCGGAASSEGGCAFFLPDGAMIEAAVERESEAEAATQLNYWAWFWN</sequence>
<keyword evidence="2 11" id="KW-0805">Transcription regulation</keyword>
<dbReference type="GeneID" id="100836063"/>
<dbReference type="GO" id="GO:0000981">
    <property type="term" value="F:DNA-binding transcription factor activity, RNA polymerase II-specific"/>
    <property type="evidence" value="ECO:0007669"/>
    <property type="project" value="UniProtKB-UniRule"/>
</dbReference>
<dbReference type="AlphaFoldDB" id="I1IPU5"/>
<dbReference type="CDD" id="cd00086">
    <property type="entry name" value="homeodomain"/>
    <property type="match status" value="1"/>
</dbReference>
<feature type="coiled-coil region" evidence="12">
    <location>
        <begin position="134"/>
        <end position="182"/>
    </location>
</feature>
<reference evidence="15 16" key="1">
    <citation type="journal article" date="2010" name="Nature">
        <title>Genome sequencing and analysis of the model grass Brachypodium distachyon.</title>
        <authorList>
            <consortium name="International Brachypodium Initiative"/>
        </authorList>
    </citation>
    <scope>NUCLEOTIDE SEQUENCE [LARGE SCALE GENOMIC DNA]</scope>
    <source>
        <strain evidence="15 16">Bd21</strain>
    </source>
</reference>
<keyword evidence="3 9" id="KW-0238">DNA-binding</keyword>
<name>I1IPU5_BRADI</name>
<feature type="region of interest" description="Disordered" evidence="13">
    <location>
        <begin position="182"/>
        <end position="226"/>
    </location>
</feature>
<protein>
    <recommendedName>
        <fullName evidence="11">Homeobox-leucine zipper protein</fullName>
    </recommendedName>
    <alternativeName>
        <fullName evidence="11">HD-ZIP protein</fullName>
    </alternativeName>
    <alternativeName>
        <fullName evidence="11">Homeodomain transcription factor</fullName>
    </alternativeName>
</protein>
<comment type="similarity">
    <text evidence="7 11">Belongs to the HD-ZIP homeobox family. Class I subfamily.</text>
</comment>
<evidence type="ECO:0000256" key="7">
    <source>
        <dbReference type="ARBA" id="ARBA00025748"/>
    </source>
</evidence>
<reference evidence="15" key="2">
    <citation type="submission" date="2017-06" db="EMBL/GenBank/DDBJ databases">
        <title>WGS assembly of Brachypodium distachyon.</title>
        <authorList>
            <consortium name="The International Brachypodium Initiative"/>
            <person name="Lucas S."/>
            <person name="Harmon-Smith M."/>
            <person name="Lail K."/>
            <person name="Tice H."/>
            <person name="Grimwood J."/>
            <person name="Bruce D."/>
            <person name="Barry K."/>
            <person name="Shu S."/>
            <person name="Lindquist E."/>
            <person name="Wang M."/>
            <person name="Pitluck S."/>
            <person name="Vogel J.P."/>
            <person name="Garvin D.F."/>
            <person name="Mockler T.C."/>
            <person name="Schmutz J."/>
            <person name="Rokhsar D."/>
            <person name="Bevan M.W."/>
        </authorList>
    </citation>
    <scope>NUCLEOTIDE SEQUENCE</scope>
    <source>
        <strain evidence="15">Bd21</strain>
    </source>
</reference>
<dbReference type="PROSITE" id="PS50071">
    <property type="entry name" value="HOMEOBOX_2"/>
    <property type="match status" value="1"/>
</dbReference>
<accession>I1IPU5</accession>
<dbReference type="SMART" id="SM00389">
    <property type="entry name" value="HOX"/>
    <property type="match status" value="1"/>
</dbReference>
<evidence type="ECO:0000259" key="14">
    <source>
        <dbReference type="PROSITE" id="PS50071"/>
    </source>
</evidence>
<dbReference type="InterPro" id="IPR003106">
    <property type="entry name" value="Leu_zip_homeo"/>
</dbReference>
<evidence type="ECO:0000313" key="15">
    <source>
        <dbReference type="EMBL" id="KQJ90092.1"/>
    </source>
</evidence>
<gene>
    <name evidence="16" type="primary">LOC100836063</name>
    <name evidence="15" type="ORF">BRADI_4g29380v3</name>
</gene>
<dbReference type="Pfam" id="PF02183">
    <property type="entry name" value="HALZ"/>
    <property type="match status" value="1"/>
</dbReference>
<dbReference type="InterPro" id="IPR017970">
    <property type="entry name" value="Homeobox_CS"/>
</dbReference>
<evidence type="ECO:0000256" key="8">
    <source>
        <dbReference type="ARBA" id="ARBA00037260"/>
    </source>
</evidence>
<keyword evidence="12" id="KW-0175">Coiled coil</keyword>
<dbReference type="FunFam" id="1.10.10.60:FF:000410">
    <property type="entry name" value="Homeobox-leucine zipper protein HOX25-like"/>
    <property type="match status" value="1"/>
</dbReference>
<keyword evidence="5 11" id="KW-0804">Transcription</keyword>
<dbReference type="Gramene" id="KQJ90092">
    <property type="protein sequence ID" value="KQJ90092"/>
    <property type="gene ID" value="BRADI_4g29380v3"/>
</dbReference>
<reference evidence="16" key="3">
    <citation type="submission" date="2018-08" db="UniProtKB">
        <authorList>
            <consortium name="EnsemblPlants"/>
        </authorList>
    </citation>
    <scope>IDENTIFICATION</scope>
    <source>
        <strain evidence="16">cv. Bd21</strain>
    </source>
</reference>
<dbReference type="eggNOG" id="KOG0483">
    <property type="taxonomic scope" value="Eukaryota"/>
</dbReference>
<evidence type="ECO:0000256" key="2">
    <source>
        <dbReference type="ARBA" id="ARBA00023015"/>
    </source>
</evidence>
<dbReference type="EnsemblPlants" id="KQJ90092">
    <property type="protein sequence ID" value="KQJ90092"/>
    <property type="gene ID" value="BRADI_4g29380v3"/>
</dbReference>
<keyword evidence="4 9" id="KW-0371">Homeobox</keyword>
<dbReference type="Proteomes" id="UP000008810">
    <property type="component" value="Chromosome 4"/>
</dbReference>
<dbReference type="PANTHER" id="PTHR24326">
    <property type="entry name" value="HOMEOBOX-LEUCINE ZIPPER PROTEIN"/>
    <property type="match status" value="1"/>
</dbReference>
<dbReference type="InterPro" id="IPR045224">
    <property type="entry name" value="HDZip_class_I_plant"/>
</dbReference>
<evidence type="ECO:0000256" key="11">
    <source>
        <dbReference type="RuleBase" id="RU369038"/>
    </source>
</evidence>
<keyword evidence="17" id="KW-1185">Reference proteome</keyword>
<dbReference type="GO" id="GO:0005634">
    <property type="term" value="C:nucleus"/>
    <property type="evidence" value="ECO:0000318"/>
    <property type="project" value="GO_Central"/>
</dbReference>
<keyword evidence="6 9" id="KW-0539">Nucleus</keyword>
<evidence type="ECO:0000256" key="1">
    <source>
        <dbReference type="ARBA" id="ARBA00004123"/>
    </source>
</evidence>
<dbReference type="KEGG" id="bdi:100836063"/>
<dbReference type="PROSITE" id="PS00027">
    <property type="entry name" value="HOMEOBOX_1"/>
    <property type="match status" value="1"/>
</dbReference>
<dbReference type="EMBL" id="CM000883">
    <property type="protein sequence ID" value="KQJ90092.1"/>
    <property type="molecule type" value="Genomic_DNA"/>
</dbReference>
<dbReference type="GO" id="GO:0043565">
    <property type="term" value="F:sequence-specific DNA binding"/>
    <property type="evidence" value="ECO:0000318"/>
    <property type="project" value="GO_Central"/>
</dbReference>
<dbReference type="Pfam" id="PF00046">
    <property type="entry name" value="Homeodomain"/>
    <property type="match status" value="1"/>
</dbReference>
<feature type="compositionally biased region" description="Low complexity" evidence="13">
    <location>
        <begin position="206"/>
        <end position="226"/>
    </location>
</feature>
<dbReference type="PRINTS" id="PR00031">
    <property type="entry name" value="HTHREPRESSR"/>
</dbReference>
<dbReference type="InterPro" id="IPR001356">
    <property type="entry name" value="HD"/>
</dbReference>
<dbReference type="InterPro" id="IPR009057">
    <property type="entry name" value="Homeodomain-like_sf"/>
</dbReference>
<evidence type="ECO:0000313" key="16">
    <source>
        <dbReference type="EnsemblPlants" id="KQJ90092"/>
    </source>
</evidence>
<dbReference type="HOGENOM" id="CLU_060842_2_0_1"/>
<evidence type="ECO:0000256" key="10">
    <source>
        <dbReference type="RuleBase" id="RU000682"/>
    </source>
</evidence>
<evidence type="ECO:0000256" key="3">
    <source>
        <dbReference type="ARBA" id="ARBA00023125"/>
    </source>
</evidence>
<dbReference type="RefSeq" id="XP_010238133.1">
    <property type="nucleotide sequence ID" value="XM_010239831.3"/>
</dbReference>
<comment type="function">
    <text evidence="11">Transcription factor.</text>
</comment>
<evidence type="ECO:0000256" key="9">
    <source>
        <dbReference type="PROSITE-ProRule" id="PRU00108"/>
    </source>
</evidence>
<dbReference type="OrthoDB" id="6159439at2759"/>
<feature type="DNA-binding region" description="Homeobox" evidence="9">
    <location>
        <begin position="83"/>
        <end position="143"/>
    </location>
</feature>
<organism evidence="16">
    <name type="scientific">Brachypodium distachyon</name>
    <name type="common">Purple false brome</name>
    <name type="synonym">Trachynia distachya</name>
    <dbReference type="NCBI Taxonomy" id="15368"/>
    <lineage>
        <taxon>Eukaryota</taxon>
        <taxon>Viridiplantae</taxon>
        <taxon>Streptophyta</taxon>
        <taxon>Embryophyta</taxon>
        <taxon>Tracheophyta</taxon>
        <taxon>Spermatophyta</taxon>
        <taxon>Magnoliopsida</taxon>
        <taxon>Liliopsida</taxon>
        <taxon>Poales</taxon>
        <taxon>Poaceae</taxon>
        <taxon>BOP clade</taxon>
        <taxon>Pooideae</taxon>
        <taxon>Stipodae</taxon>
        <taxon>Brachypodieae</taxon>
        <taxon>Brachypodium</taxon>
    </lineage>
</organism>
<proteinExistence type="inferred from homology"/>
<evidence type="ECO:0000313" key="17">
    <source>
        <dbReference type="Proteomes" id="UP000008810"/>
    </source>
</evidence>
<comment type="subcellular location">
    <subcellularLocation>
        <location evidence="1 9 10">Nucleus</location>
    </subcellularLocation>
</comment>
<evidence type="ECO:0000256" key="6">
    <source>
        <dbReference type="ARBA" id="ARBA00023242"/>
    </source>
</evidence>